<evidence type="ECO:0000313" key="3">
    <source>
        <dbReference type="Proteomes" id="UP000824120"/>
    </source>
</evidence>
<evidence type="ECO:0000313" key="2">
    <source>
        <dbReference type="EMBL" id="KAG5599124.1"/>
    </source>
</evidence>
<name>A0A9J5YIU7_SOLCO</name>
<protein>
    <submittedName>
        <fullName evidence="2">Uncharacterized protein</fullName>
    </submittedName>
</protein>
<reference evidence="2 3" key="1">
    <citation type="submission" date="2020-09" db="EMBL/GenBank/DDBJ databases">
        <title>De no assembly of potato wild relative species, Solanum commersonii.</title>
        <authorList>
            <person name="Cho K."/>
        </authorList>
    </citation>
    <scope>NUCLEOTIDE SEQUENCE [LARGE SCALE GENOMIC DNA]</scope>
    <source>
        <strain evidence="2">LZ3.2</strain>
        <tissue evidence="2">Leaf</tissue>
    </source>
</reference>
<keyword evidence="3" id="KW-1185">Reference proteome</keyword>
<proteinExistence type="predicted"/>
<dbReference type="AlphaFoldDB" id="A0A9J5YIU7"/>
<feature type="coiled-coil region" evidence="1">
    <location>
        <begin position="62"/>
        <end position="135"/>
    </location>
</feature>
<dbReference type="EMBL" id="JACXVP010000006">
    <property type="protein sequence ID" value="KAG5599124.1"/>
    <property type="molecule type" value="Genomic_DNA"/>
</dbReference>
<sequence length="453" mass="52568">MLLQMRFLEQLYRHCLATNFKSDWTNYILSHPDRIKELVDKLPRDREAEIKARIKHVQLEVERNYRSTLDVLSNDRKNAKEELAQRDAIFEVRVRKHCSTILTLQEDLDIVTCAMEQQEEDYKKEKNCYDNMNEAKDRVLQLRDALNDVYAGYLHHIDERSKGKKKMAYKDGNESDNDEVRNQMISQETVSIEEVRALRQQMAEMYEAWTSGQDSSSLIRDYLNTNMSPSIQVSTNDLIYPPGFGPYTNTSNIVGTFTVCPLSTPMMSNPLFMPTAPTNSIPQPTMVPKSNNDPPSKVRHDHGYTLEEAIKIPRSYPHIHQYSSPIEVEKMVKNKEHKEMAKKMKSLEKNIRDMQGLGGHKGISFSDLCMFPHVHFLAGFKTPKFEKYNGHGDPVAHLKRYCNQLRGAGSNEELFMAYFGESLMEIASEWFIDQDTSNWHSWDDLARCFVQKF</sequence>
<gene>
    <name evidence="2" type="ORF">H5410_030494</name>
</gene>
<accession>A0A9J5YIU7</accession>
<feature type="coiled-coil region" evidence="1">
    <location>
        <begin position="330"/>
        <end position="357"/>
    </location>
</feature>
<comment type="caution">
    <text evidence="2">The sequence shown here is derived from an EMBL/GenBank/DDBJ whole genome shotgun (WGS) entry which is preliminary data.</text>
</comment>
<dbReference type="PANTHER" id="PTHR33223">
    <property type="entry name" value="CCHC-TYPE DOMAIN-CONTAINING PROTEIN"/>
    <property type="match status" value="1"/>
</dbReference>
<evidence type="ECO:0000256" key="1">
    <source>
        <dbReference type="SAM" id="Coils"/>
    </source>
</evidence>
<dbReference type="OrthoDB" id="1300672at2759"/>
<dbReference type="CDD" id="cd00299">
    <property type="entry name" value="GST_C_family"/>
    <property type="match status" value="1"/>
</dbReference>
<dbReference type="Proteomes" id="UP000824120">
    <property type="component" value="Chromosome 6"/>
</dbReference>
<dbReference type="PANTHER" id="PTHR33223:SF8">
    <property type="entry name" value="OS04G0172440 PROTEIN"/>
    <property type="match status" value="1"/>
</dbReference>
<keyword evidence="1" id="KW-0175">Coiled coil</keyword>
<organism evidence="2 3">
    <name type="scientific">Solanum commersonii</name>
    <name type="common">Commerson's wild potato</name>
    <name type="synonym">Commerson's nightshade</name>
    <dbReference type="NCBI Taxonomy" id="4109"/>
    <lineage>
        <taxon>Eukaryota</taxon>
        <taxon>Viridiplantae</taxon>
        <taxon>Streptophyta</taxon>
        <taxon>Embryophyta</taxon>
        <taxon>Tracheophyta</taxon>
        <taxon>Spermatophyta</taxon>
        <taxon>Magnoliopsida</taxon>
        <taxon>eudicotyledons</taxon>
        <taxon>Gunneridae</taxon>
        <taxon>Pentapetalae</taxon>
        <taxon>asterids</taxon>
        <taxon>lamiids</taxon>
        <taxon>Solanales</taxon>
        <taxon>Solanaceae</taxon>
        <taxon>Solanoideae</taxon>
        <taxon>Solaneae</taxon>
        <taxon>Solanum</taxon>
    </lineage>
</organism>